<dbReference type="InterPro" id="IPR037523">
    <property type="entry name" value="VOC_core"/>
</dbReference>
<dbReference type="Pfam" id="PF00903">
    <property type="entry name" value="Glyoxalase"/>
    <property type="match status" value="1"/>
</dbReference>
<dbReference type="SUPFAM" id="SSF54593">
    <property type="entry name" value="Glyoxalase/Bleomycin resistance protein/Dihydroxybiphenyl dioxygenase"/>
    <property type="match status" value="1"/>
</dbReference>
<dbReference type="EMBL" id="BAABIC010000007">
    <property type="protein sequence ID" value="GAA4688010.1"/>
    <property type="molecule type" value="Genomic_DNA"/>
</dbReference>
<dbReference type="PANTHER" id="PTHR36113:SF6">
    <property type="entry name" value="FOSFOMYCIN RESISTANCE PROTEIN FOSX"/>
    <property type="match status" value="1"/>
</dbReference>
<dbReference type="InterPro" id="IPR004360">
    <property type="entry name" value="Glyas_Fos-R_dOase_dom"/>
</dbReference>
<dbReference type="CDD" id="cd06587">
    <property type="entry name" value="VOC"/>
    <property type="match status" value="1"/>
</dbReference>
<protein>
    <recommendedName>
        <fullName evidence="2">VOC domain-containing protein</fullName>
    </recommendedName>
</protein>
<name>A0ABP8WEC6_9PSEU</name>
<dbReference type="PANTHER" id="PTHR36113">
    <property type="entry name" value="LYASE, PUTATIVE-RELATED-RELATED"/>
    <property type="match status" value="1"/>
</dbReference>
<dbReference type="Proteomes" id="UP001500325">
    <property type="component" value="Unassembled WGS sequence"/>
</dbReference>
<evidence type="ECO:0000313" key="3">
    <source>
        <dbReference type="EMBL" id="GAA4688010.1"/>
    </source>
</evidence>
<evidence type="ECO:0000313" key="4">
    <source>
        <dbReference type="Proteomes" id="UP001500325"/>
    </source>
</evidence>
<sequence>MLLSHLALTVRDSERSCRFYLDTLGLDGTAIREKWGYRLRMSDGVMFALLDGEPPPPELLARIHFGCALPDPEAVHAARERLANEGVREVEWWDEPGYTSVKVADPDGYVVELSFETD</sequence>
<proteinExistence type="predicted"/>
<dbReference type="InterPro" id="IPR051332">
    <property type="entry name" value="Fosfomycin_Res_Enzymes"/>
</dbReference>
<feature type="domain" description="VOC" evidence="2">
    <location>
        <begin position="2"/>
        <end position="116"/>
    </location>
</feature>
<keyword evidence="4" id="KW-1185">Reference proteome</keyword>
<dbReference type="PROSITE" id="PS51819">
    <property type="entry name" value="VOC"/>
    <property type="match status" value="1"/>
</dbReference>
<keyword evidence="1" id="KW-0479">Metal-binding</keyword>
<dbReference type="Gene3D" id="3.10.180.10">
    <property type="entry name" value="2,3-Dihydroxybiphenyl 1,2-Dioxygenase, domain 1"/>
    <property type="match status" value="1"/>
</dbReference>
<gene>
    <name evidence="3" type="ORF">GCM10023215_24830</name>
</gene>
<evidence type="ECO:0000259" key="2">
    <source>
        <dbReference type="PROSITE" id="PS51819"/>
    </source>
</evidence>
<evidence type="ECO:0000256" key="1">
    <source>
        <dbReference type="ARBA" id="ARBA00022723"/>
    </source>
</evidence>
<comment type="caution">
    <text evidence="3">The sequence shown here is derived from an EMBL/GenBank/DDBJ whole genome shotgun (WGS) entry which is preliminary data.</text>
</comment>
<dbReference type="RefSeq" id="WP_345380578.1">
    <property type="nucleotide sequence ID" value="NZ_BAABIC010000007.1"/>
</dbReference>
<organism evidence="3 4">
    <name type="scientific">Pseudonocardia yuanmonensis</name>
    <dbReference type="NCBI Taxonomy" id="1095914"/>
    <lineage>
        <taxon>Bacteria</taxon>
        <taxon>Bacillati</taxon>
        <taxon>Actinomycetota</taxon>
        <taxon>Actinomycetes</taxon>
        <taxon>Pseudonocardiales</taxon>
        <taxon>Pseudonocardiaceae</taxon>
        <taxon>Pseudonocardia</taxon>
    </lineage>
</organism>
<accession>A0ABP8WEC6</accession>
<dbReference type="InterPro" id="IPR029068">
    <property type="entry name" value="Glyas_Bleomycin-R_OHBP_Dase"/>
</dbReference>
<reference evidence="4" key="1">
    <citation type="journal article" date="2019" name="Int. J. Syst. Evol. Microbiol.">
        <title>The Global Catalogue of Microorganisms (GCM) 10K type strain sequencing project: providing services to taxonomists for standard genome sequencing and annotation.</title>
        <authorList>
            <consortium name="The Broad Institute Genomics Platform"/>
            <consortium name="The Broad Institute Genome Sequencing Center for Infectious Disease"/>
            <person name="Wu L."/>
            <person name="Ma J."/>
        </authorList>
    </citation>
    <scope>NUCLEOTIDE SEQUENCE [LARGE SCALE GENOMIC DNA]</scope>
    <source>
        <strain evidence="4">JCM 18055</strain>
    </source>
</reference>